<name>A0A2J6RE90_HYAVF</name>
<feature type="domain" description="FAD-binding" evidence="8">
    <location>
        <begin position="188"/>
        <end position="247"/>
    </location>
</feature>
<keyword evidence="7" id="KW-0732">Signal</keyword>
<feature type="compositionally biased region" description="Low complexity" evidence="6">
    <location>
        <begin position="50"/>
        <end position="61"/>
    </location>
</feature>
<dbReference type="GO" id="GO:0004497">
    <property type="term" value="F:monooxygenase activity"/>
    <property type="evidence" value="ECO:0007669"/>
    <property type="project" value="UniProtKB-KW"/>
</dbReference>
<reference evidence="9 10" key="1">
    <citation type="submission" date="2016-04" db="EMBL/GenBank/DDBJ databases">
        <title>A degradative enzymes factory behind the ericoid mycorrhizal symbiosis.</title>
        <authorList>
            <consortium name="DOE Joint Genome Institute"/>
            <person name="Martino E."/>
            <person name="Morin E."/>
            <person name="Grelet G."/>
            <person name="Kuo A."/>
            <person name="Kohler A."/>
            <person name="Daghino S."/>
            <person name="Barry K."/>
            <person name="Choi C."/>
            <person name="Cichocki N."/>
            <person name="Clum A."/>
            <person name="Copeland A."/>
            <person name="Hainaut M."/>
            <person name="Haridas S."/>
            <person name="Labutti K."/>
            <person name="Lindquist E."/>
            <person name="Lipzen A."/>
            <person name="Khouja H.-R."/>
            <person name="Murat C."/>
            <person name="Ohm R."/>
            <person name="Olson A."/>
            <person name="Spatafora J."/>
            <person name="Veneault-Fourrey C."/>
            <person name="Henrissat B."/>
            <person name="Grigoriev I."/>
            <person name="Martin F."/>
            <person name="Perotto S."/>
        </authorList>
    </citation>
    <scope>NUCLEOTIDE SEQUENCE [LARGE SCALE GENOMIC DNA]</scope>
    <source>
        <strain evidence="9 10">F</strain>
    </source>
</reference>
<dbReference type="OrthoDB" id="16820at2759"/>
<dbReference type="Proteomes" id="UP000235786">
    <property type="component" value="Unassembled WGS sequence"/>
</dbReference>
<dbReference type="InterPro" id="IPR050493">
    <property type="entry name" value="FAD-dep_Monooxygenase_BioMet"/>
</dbReference>
<sequence length="328" mass="35424">MGSILWLAQACSGLLRLAQALLRLCSGFAQALLRLCSGFAQARSGSDQVRSSSAQVRSSSAQTKTEPAKGKINPESKGIHSALRSLYVDPAVVPEYTGISTMYGFVSTSDLPPSSITNVHGSTFTPNGLFGVIPCTAAGDVLYWLLSYEVPIPSASSSTSADTATQPQAATAGKNTLTVKFFPVFRIPPPSPSSSSATFNRNVQTTWFRGRCLLLGDAAHAISPHVGQGVSQALEDVFLLSRLLLLAQPNAAPPTREKMSLATVFEKFTHIRRLRVDRFSRQATSRGNQRRQTGPWAHWARELLFWVALTIYRWTGAANWGLGEADVV</sequence>
<dbReference type="PANTHER" id="PTHR13789">
    <property type="entry name" value="MONOOXYGENASE"/>
    <property type="match status" value="1"/>
</dbReference>
<dbReference type="PANTHER" id="PTHR13789:SF309">
    <property type="entry name" value="PUTATIVE (AFU_ORTHOLOGUE AFUA_6G14510)-RELATED"/>
    <property type="match status" value="1"/>
</dbReference>
<evidence type="ECO:0000256" key="5">
    <source>
        <dbReference type="ARBA" id="ARBA00023033"/>
    </source>
</evidence>
<evidence type="ECO:0000256" key="7">
    <source>
        <dbReference type="SAM" id="SignalP"/>
    </source>
</evidence>
<keyword evidence="2" id="KW-0285">Flavoprotein</keyword>
<feature type="chain" id="PRO_5014367461" description="FAD-binding domain-containing protein" evidence="7">
    <location>
        <begin position="21"/>
        <end position="328"/>
    </location>
</feature>
<feature type="compositionally biased region" description="Basic and acidic residues" evidence="6">
    <location>
        <begin position="66"/>
        <end position="76"/>
    </location>
</feature>
<evidence type="ECO:0000256" key="1">
    <source>
        <dbReference type="ARBA" id="ARBA00007992"/>
    </source>
</evidence>
<dbReference type="PRINTS" id="PR00420">
    <property type="entry name" value="RNGMNOXGNASE"/>
</dbReference>
<comment type="similarity">
    <text evidence="1">Belongs to the paxM FAD-dependent monooxygenase family.</text>
</comment>
<organism evidence="9 10">
    <name type="scientific">Hyaloscypha variabilis (strain UAMH 11265 / GT02V1 / F)</name>
    <name type="common">Meliniomyces variabilis</name>
    <dbReference type="NCBI Taxonomy" id="1149755"/>
    <lineage>
        <taxon>Eukaryota</taxon>
        <taxon>Fungi</taxon>
        <taxon>Dikarya</taxon>
        <taxon>Ascomycota</taxon>
        <taxon>Pezizomycotina</taxon>
        <taxon>Leotiomycetes</taxon>
        <taxon>Helotiales</taxon>
        <taxon>Hyaloscyphaceae</taxon>
        <taxon>Hyaloscypha</taxon>
        <taxon>Hyaloscypha variabilis</taxon>
    </lineage>
</organism>
<keyword evidence="5" id="KW-0503">Monooxygenase</keyword>
<keyword evidence="10" id="KW-1185">Reference proteome</keyword>
<dbReference type="InterPro" id="IPR002938">
    <property type="entry name" value="FAD-bd"/>
</dbReference>
<keyword evidence="4" id="KW-0560">Oxidoreductase</keyword>
<dbReference type="AlphaFoldDB" id="A0A2J6RE90"/>
<evidence type="ECO:0000313" key="9">
    <source>
        <dbReference type="EMBL" id="PMD36828.1"/>
    </source>
</evidence>
<evidence type="ECO:0000259" key="8">
    <source>
        <dbReference type="Pfam" id="PF01494"/>
    </source>
</evidence>
<feature type="region of interest" description="Disordered" evidence="6">
    <location>
        <begin position="50"/>
        <end position="76"/>
    </location>
</feature>
<evidence type="ECO:0000256" key="4">
    <source>
        <dbReference type="ARBA" id="ARBA00023002"/>
    </source>
</evidence>
<dbReference type="Pfam" id="PF01494">
    <property type="entry name" value="FAD_binding_3"/>
    <property type="match status" value="1"/>
</dbReference>
<dbReference type="SUPFAM" id="SSF51905">
    <property type="entry name" value="FAD/NAD(P)-binding domain"/>
    <property type="match status" value="1"/>
</dbReference>
<gene>
    <name evidence="9" type="ORF">L207DRAFT_636752</name>
</gene>
<evidence type="ECO:0000256" key="3">
    <source>
        <dbReference type="ARBA" id="ARBA00022827"/>
    </source>
</evidence>
<dbReference type="GO" id="GO:0071949">
    <property type="term" value="F:FAD binding"/>
    <property type="evidence" value="ECO:0007669"/>
    <property type="project" value="InterPro"/>
</dbReference>
<keyword evidence="3" id="KW-0274">FAD</keyword>
<feature type="signal peptide" evidence="7">
    <location>
        <begin position="1"/>
        <end position="20"/>
    </location>
</feature>
<protein>
    <recommendedName>
        <fullName evidence="8">FAD-binding domain-containing protein</fullName>
    </recommendedName>
</protein>
<dbReference type="EMBL" id="KZ613950">
    <property type="protein sequence ID" value="PMD36828.1"/>
    <property type="molecule type" value="Genomic_DNA"/>
</dbReference>
<evidence type="ECO:0000256" key="6">
    <source>
        <dbReference type="SAM" id="MobiDB-lite"/>
    </source>
</evidence>
<evidence type="ECO:0000256" key="2">
    <source>
        <dbReference type="ARBA" id="ARBA00022630"/>
    </source>
</evidence>
<proteinExistence type="inferred from homology"/>
<dbReference type="STRING" id="1149755.A0A2J6RE90"/>
<dbReference type="Gene3D" id="3.50.50.60">
    <property type="entry name" value="FAD/NAD(P)-binding domain"/>
    <property type="match status" value="1"/>
</dbReference>
<dbReference type="InterPro" id="IPR036188">
    <property type="entry name" value="FAD/NAD-bd_sf"/>
</dbReference>
<evidence type="ECO:0000313" key="10">
    <source>
        <dbReference type="Proteomes" id="UP000235786"/>
    </source>
</evidence>
<accession>A0A2J6RE90</accession>